<gene>
    <name evidence="1" type="ORF">C7R54_26500</name>
</gene>
<reference evidence="1 2" key="1">
    <citation type="journal article" date="2017" name="Int. J. Syst. Evol. Microbiol.">
        <title>Achromobacter aloeverae sp. nov., isolated from the root of Aloe vera (L.) Burm.f.</title>
        <authorList>
            <person name="Kuncharoen N."/>
            <person name="Muramatsu Y."/>
            <person name="Shibata C."/>
            <person name="Kamakura Y."/>
            <person name="Nakagawa Y."/>
            <person name="Tanasupawat S."/>
        </authorList>
    </citation>
    <scope>NUCLEOTIDE SEQUENCE [LARGE SCALE GENOMIC DNA]</scope>
    <source>
        <strain evidence="1 2">AVA-1</strain>
    </source>
</reference>
<protein>
    <recommendedName>
        <fullName evidence="3">Amino acid synthesis family protein</fullName>
    </recommendedName>
</protein>
<comment type="caution">
    <text evidence="1">The sequence shown here is derived from an EMBL/GenBank/DDBJ whole genome shotgun (WGS) entry which is preliminary data.</text>
</comment>
<dbReference type="InterPro" id="IPR009569">
    <property type="entry name" value="AA_synth_put"/>
</dbReference>
<evidence type="ECO:0008006" key="3">
    <source>
        <dbReference type="Google" id="ProtNLM"/>
    </source>
</evidence>
<name>A0A4Q1HD50_9BURK</name>
<dbReference type="AlphaFoldDB" id="A0A4Q1HD50"/>
<accession>A0A4Q1HD50</accession>
<dbReference type="EMBL" id="PYAL01000009">
    <property type="protein sequence ID" value="RXN83819.1"/>
    <property type="molecule type" value="Genomic_DNA"/>
</dbReference>
<dbReference type="RefSeq" id="WP_129153930.1">
    <property type="nucleotide sequence ID" value="NZ_JBHSDO010000015.1"/>
</dbReference>
<dbReference type="Gene3D" id="3.30.1330.110">
    <property type="entry name" value="BB2672"/>
    <property type="match status" value="1"/>
</dbReference>
<dbReference type="OrthoDB" id="9803312at2"/>
<dbReference type="SUPFAM" id="SSF160519">
    <property type="entry name" value="BB2672-like"/>
    <property type="match status" value="1"/>
</dbReference>
<organism evidence="1 2">
    <name type="scientific">Achromobacter aloeverae</name>
    <dbReference type="NCBI Taxonomy" id="1750518"/>
    <lineage>
        <taxon>Bacteria</taxon>
        <taxon>Pseudomonadati</taxon>
        <taxon>Pseudomonadota</taxon>
        <taxon>Betaproteobacteria</taxon>
        <taxon>Burkholderiales</taxon>
        <taxon>Alcaligenaceae</taxon>
        <taxon>Achromobacter</taxon>
    </lineage>
</organism>
<keyword evidence="2" id="KW-1185">Reference proteome</keyword>
<dbReference type="Proteomes" id="UP000290849">
    <property type="component" value="Unassembled WGS sequence"/>
</dbReference>
<evidence type="ECO:0000313" key="1">
    <source>
        <dbReference type="EMBL" id="RXN83819.1"/>
    </source>
</evidence>
<sequence>MPVEIRKKLLTVESIYHEGGPPRDEPVKMACIAVVLKNPYAGRYVADLSGLVEDAKVLAKAIVPELLAAVGGADKVQAYGKGAIVGVNGELEHGAIWHEAGGWSMRAELPRAKSIVPAAKVVASAGTRLQIPLHHIEAAYVRSHFSTMDVGAIDSPRPDELLYALVVSTGARVHERLGGLRPDQISVGDGQR</sequence>
<dbReference type="InterPro" id="IPR035936">
    <property type="entry name" value="BB2672"/>
</dbReference>
<evidence type="ECO:0000313" key="2">
    <source>
        <dbReference type="Proteomes" id="UP000290849"/>
    </source>
</evidence>
<dbReference type="Pfam" id="PF06684">
    <property type="entry name" value="AA_synth"/>
    <property type="match status" value="1"/>
</dbReference>
<proteinExistence type="predicted"/>